<feature type="compositionally biased region" description="Basic and acidic residues" evidence="9">
    <location>
        <begin position="9"/>
        <end position="20"/>
    </location>
</feature>
<dbReference type="GO" id="GO:0016020">
    <property type="term" value="C:membrane"/>
    <property type="evidence" value="ECO:0007669"/>
    <property type="project" value="InterPro"/>
</dbReference>
<dbReference type="RefSeq" id="WP_093837718.1">
    <property type="nucleotide sequence ID" value="NZ_FOLM01000002.1"/>
</dbReference>
<evidence type="ECO:0000256" key="1">
    <source>
        <dbReference type="ARBA" id="ARBA00000085"/>
    </source>
</evidence>
<evidence type="ECO:0000259" key="11">
    <source>
        <dbReference type="Pfam" id="PF07730"/>
    </source>
</evidence>
<keyword evidence="6 12" id="KW-0418">Kinase</keyword>
<keyword evidence="7" id="KW-0067">ATP-binding</keyword>
<dbReference type="AlphaFoldDB" id="A0A1I1HM41"/>
<feature type="transmembrane region" description="Helical" evidence="10">
    <location>
        <begin position="102"/>
        <end position="127"/>
    </location>
</feature>
<evidence type="ECO:0000313" key="13">
    <source>
        <dbReference type="Proteomes" id="UP000199207"/>
    </source>
</evidence>
<feature type="transmembrane region" description="Helical" evidence="10">
    <location>
        <begin position="78"/>
        <end position="96"/>
    </location>
</feature>
<dbReference type="CDD" id="cd16917">
    <property type="entry name" value="HATPase_UhpB-NarQ-NarX-like"/>
    <property type="match status" value="1"/>
</dbReference>
<name>A0A1I1HM41_9ACTN</name>
<proteinExistence type="predicted"/>
<dbReference type="STRING" id="910347.SAMN05421773_102443"/>
<dbReference type="GO" id="GO:0046983">
    <property type="term" value="F:protein dimerization activity"/>
    <property type="evidence" value="ECO:0007669"/>
    <property type="project" value="InterPro"/>
</dbReference>
<keyword evidence="5" id="KW-0547">Nucleotide-binding</keyword>
<dbReference type="OrthoDB" id="227596at2"/>
<evidence type="ECO:0000256" key="5">
    <source>
        <dbReference type="ARBA" id="ARBA00022741"/>
    </source>
</evidence>
<feature type="transmembrane region" description="Helical" evidence="10">
    <location>
        <begin position="164"/>
        <end position="185"/>
    </location>
</feature>
<feature type="transmembrane region" description="Helical" evidence="10">
    <location>
        <begin position="139"/>
        <end position="158"/>
    </location>
</feature>
<dbReference type="EMBL" id="FOLM01000002">
    <property type="protein sequence ID" value="SFC24906.1"/>
    <property type="molecule type" value="Genomic_DNA"/>
</dbReference>
<gene>
    <name evidence="12" type="ORF">SAMN05421773_102443</name>
</gene>
<keyword evidence="10" id="KW-1133">Transmembrane helix</keyword>
<comment type="catalytic activity">
    <reaction evidence="1">
        <text>ATP + protein L-histidine = ADP + protein N-phospho-L-histidine.</text>
        <dbReference type="EC" id="2.7.13.3"/>
    </reaction>
</comment>
<evidence type="ECO:0000256" key="3">
    <source>
        <dbReference type="ARBA" id="ARBA00022553"/>
    </source>
</evidence>
<accession>A0A1I1HM41</accession>
<feature type="domain" description="Signal transduction histidine kinase subgroup 3 dimerisation and phosphoacceptor" evidence="11">
    <location>
        <begin position="215"/>
        <end position="288"/>
    </location>
</feature>
<evidence type="ECO:0000256" key="6">
    <source>
        <dbReference type="ARBA" id="ARBA00022777"/>
    </source>
</evidence>
<dbReference type="InterPro" id="IPR050482">
    <property type="entry name" value="Sensor_HK_TwoCompSys"/>
</dbReference>
<evidence type="ECO:0000256" key="7">
    <source>
        <dbReference type="ARBA" id="ARBA00022840"/>
    </source>
</evidence>
<evidence type="ECO:0000313" key="12">
    <source>
        <dbReference type="EMBL" id="SFC24906.1"/>
    </source>
</evidence>
<dbReference type="Gene3D" id="3.30.565.10">
    <property type="entry name" value="Histidine kinase-like ATPase, C-terminal domain"/>
    <property type="match status" value="1"/>
</dbReference>
<feature type="transmembrane region" description="Helical" evidence="10">
    <location>
        <begin position="44"/>
        <end position="66"/>
    </location>
</feature>
<keyword evidence="4" id="KW-0808">Transferase</keyword>
<dbReference type="InterPro" id="IPR036890">
    <property type="entry name" value="HATPase_C_sf"/>
</dbReference>
<dbReference type="GO" id="GO:0005524">
    <property type="term" value="F:ATP binding"/>
    <property type="evidence" value="ECO:0007669"/>
    <property type="project" value="UniProtKB-KW"/>
</dbReference>
<protein>
    <recommendedName>
        <fullName evidence="2">histidine kinase</fullName>
        <ecNumber evidence="2">2.7.13.3</ecNumber>
    </recommendedName>
</protein>
<dbReference type="Pfam" id="PF07730">
    <property type="entry name" value="HisKA_3"/>
    <property type="match status" value="1"/>
</dbReference>
<organism evidence="12 13">
    <name type="scientific">Streptomyces aidingensis</name>
    <dbReference type="NCBI Taxonomy" id="910347"/>
    <lineage>
        <taxon>Bacteria</taxon>
        <taxon>Bacillati</taxon>
        <taxon>Actinomycetota</taxon>
        <taxon>Actinomycetes</taxon>
        <taxon>Kitasatosporales</taxon>
        <taxon>Streptomycetaceae</taxon>
        <taxon>Streptomyces</taxon>
    </lineage>
</organism>
<dbReference type="Proteomes" id="UP000199207">
    <property type="component" value="Unassembled WGS sequence"/>
</dbReference>
<keyword evidence="13" id="KW-1185">Reference proteome</keyword>
<evidence type="ECO:0000256" key="10">
    <source>
        <dbReference type="SAM" id="Phobius"/>
    </source>
</evidence>
<evidence type="ECO:0000256" key="2">
    <source>
        <dbReference type="ARBA" id="ARBA00012438"/>
    </source>
</evidence>
<dbReference type="GO" id="GO:0000155">
    <property type="term" value="F:phosphorelay sensor kinase activity"/>
    <property type="evidence" value="ECO:0007669"/>
    <property type="project" value="InterPro"/>
</dbReference>
<keyword evidence="10" id="KW-0472">Membrane</keyword>
<keyword evidence="10" id="KW-0812">Transmembrane</keyword>
<dbReference type="EC" id="2.7.13.3" evidence="2"/>
<dbReference type="PANTHER" id="PTHR24421">
    <property type="entry name" value="NITRATE/NITRITE SENSOR PROTEIN NARX-RELATED"/>
    <property type="match status" value="1"/>
</dbReference>
<evidence type="ECO:0000256" key="8">
    <source>
        <dbReference type="ARBA" id="ARBA00023012"/>
    </source>
</evidence>
<sequence>MTEPPAGDRPGRPEHGDPPRRWTLPGELLAEVSGGPVRRSVRDWAVDVLLFGWALMWWALIGFVDTSGPADPAFPPDWVRAVDVPLGLLSCLALWLRRRYPMGLAIAFLPVSAVADTIFGSLMVVLLNLALRVPWRPALVMLGLYLLAAVPYMVLHALPQEGPLVVGFVVAYYLAFFAWGVAIRARRQEVLRLREDAARARADHARRLAETRRREREAIAREMHDVLAHRISLLSVHAGALAYRLRRTAEEDAPPPAPAEIAASAQTIRDTAHQALEELREVLTVLRGGPAAATAGMAPAGPGHAPPPAPVTPLPTIAEVAGLVAEAEAAGQRVRFLDSTDAEAAQALRSPVQRTVYRVVQEGLTNARKHAPGQPVTVELGGAPGRGLTIVLRNPLGSGASPGPEPVIPGTGSGLTGLSERTALEGGTLEHGCADGTFHLTAHLPWPG</sequence>
<evidence type="ECO:0000256" key="9">
    <source>
        <dbReference type="SAM" id="MobiDB-lite"/>
    </source>
</evidence>
<dbReference type="PANTHER" id="PTHR24421:SF10">
    <property type="entry name" value="NITRATE_NITRITE SENSOR PROTEIN NARQ"/>
    <property type="match status" value="1"/>
</dbReference>
<dbReference type="InterPro" id="IPR011712">
    <property type="entry name" value="Sig_transdc_His_kin_sub3_dim/P"/>
</dbReference>
<keyword evidence="3" id="KW-0597">Phosphoprotein</keyword>
<dbReference type="Gene3D" id="1.20.5.1930">
    <property type="match status" value="1"/>
</dbReference>
<keyword evidence="8" id="KW-0902">Two-component regulatory system</keyword>
<feature type="region of interest" description="Disordered" evidence="9">
    <location>
        <begin position="1"/>
        <end position="21"/>
    </location>
</feature>
<evidence type="ECO:0000256" key="4">
    <source>
        <dbReference type="ARBA" id="ARBA00022679"/>
    </source>
</evidence>
<reference evidence="12 13" key="1">
    <citation type="submission" date="2016-10" db="EMBL/GenBank/DDBJ databases">
        <authorList>
            <person name="de Groot N.N."/>
        </authorList>
    </citation>
    <scope>NUCLEOTIDE SEQUENCE [LARGE SCALE GENOMIC DNA]</scope>
    <source>
        <strain evidence="12 13">CGMCC 4.5739</strain>
    </source>
</reference>